<comment type="caution">
    <text evidence="1">The sequence shown here is derived from an EMBL/GenBank/DDBJ whole genome shotgun (WGS) entry which is preliminary data.</text>
</comment>
<gene>
    <name evidence="1" type="ORF">ACFO3E_08720</name>
</gene>
<dbReference type="RefSeq" id="WP_380803834.1">
    <property type="nucleotide sequence ID" value="NZ_JBHSFZ010000013.1"/>
</dbReference>
<organism evidence="1 2">
    <name type="scientific">Sphingobium tyrosinilyticum</name>
    <dbReference type="NCBI Taxonomy" id="2715436"/>
    <lineage>
        <taxon>Bacteria</taxon>
        <taxon>Pseudomonadati</taxon>
        <taxon>Pseudomonadota</taxon>
        <taxon>Alphaproteobacteria</taxon>
        <taxon>Sphingomonadales</taxon>
        <taxon>Sphingomonadaceae</taxon>
        <taxon>Sphingobium</taxon>
    </lineage>
</organism>
<evidence type="ECO:0000313" key="1">
    <source>
        <dbReference type="EMBL" id="MFC4594275.1"/>
    </source>
</evidence>
<dbReference type="EMBL" id="JBHSFZ010000013">
    <property type="protein sequence ID" value="MFC4594275.1"/>
    <property type="molecule type" value="Genomic_DNA"/>
</dbReference>
<sequence length="209" mass="23512">MSDKFSCSFGTLEIIAAAMHDIAPEHRSAFANRMKHYQRLGFPAGINTGRGRAATYKAEHVFLLCFALEFAQLGLTTENAIPLISEHLSLVAGAAKEALWRKFYEKEADFTFIFFDPARLYPLTNERGWNEDEFSIRGKLAYGNTDIALALLKEGILRERRFVMLNVSEIIDQISQQIVRLDGPDQEKVFSSDLLMWASALSDQDAAKA</sequence>
<proteinExistence type="predicted"/>
<reference evidence="2" key="1">
    <citation type="journal article" date="2019" name="Int. J. Syst. Evol. Microbiol.">
        <title>The Global Catalogue of Microorganisms (GCM) 10K type strain sequencing project: providing services to taxonomists for standard genome sequencing and annotation.</title>
        <authorList>
            <consortium name="The Broad Institute Genomics Platform"/>
            <consortium name="The Broad Institute Genome Sequencing Center for Infectious Disease"/>
            <person name="Wu L."/>
            <person name="Ma J."/>
        </authorList>
    </citation>
    <scope>NUCLEOTIDE SEQUENCE [LARGE SCALE GENOMIC DNA]</scope>
    <source>
        <strain evidence="2">NBRC 103632</strain>
    </source>
</reference>
<dbReference type="Proteomes" id="UP001595957">
    <property type="component" value="Unassembled WGS sequence"/>
</dbReference>
<evidence type="ECO:0000313" key="2">
    <source>
        <dbReference type="Proteomes" id="UP001595957"/>
    </source>
</evidence>
<accession>A0ABV9F0N7</accession>
<keyword evidence="2" id="KW-1185">Reference proteome</keyword>
<name>A0ABV9F0N7_9SPHN</name>
<protein>
    <submittedName>
        <fullName evidence="1">Uncharacterized protein</fullName>
    </submittedName>
</protein>